<keyword evidence="1" id="KW-0472">Membrane</keyword>
<evidence type="ECO:0000313" key="3">
    <source>
        <dbReference type="Proteomes" id="UP000306562"/>
    </source>
</evidence>
<organism evidence="2 3">
    <name type="scientific">Pseudomonas synxantha</name>
    <dbReference type="NCBI Taxonomy" id="47883"/>
    <lineage>
        <taxon>Bacteria</taxon>
        <taxon>Pseudomonadati</taxon>
        <taxon>Pseudomonadota</taxon>
        <taxon>Gammaproteobacteria</taxon>
        <taxon>Pseudomonadales</taxon>
        <taxon>Pseudomonadaceae</taxon>
        <taxon>Pseudomonas</taxon>
    </lineage>
</organism>
<gene>
    <name evidence="2" type="ORF">NCTC10696_05140</name>
</gene>
<proteinExistence type="predicted"/>
<protein>
    <recommendedName>
        <fullName evidence="4">Phage protein</fullName>
    </recommendedName>
</protein>
<evidence type="ECO:0000313" key="2">
    <source>
        <dbReference type="EMBL" id="VTR04693.1"/>
    </source>
</evidence>
<sequence length="101" mass="11482">MNEQSKKHYYWFLVAIVVLGLVKVFTVLSFGAMLLTAFACAVLFWAILKGVNINQKLNAKIEEVDAANRDVIEHNETLMGLEMSRKNEVRKKRLEKLGLGD</sequence>
<evidence type="ECO:0000256" key="1">
    <source>
        <dbReference type="SAM" id="Phobius"/>
    </source>
</evidence>
<dbReference type="RefSeq" id="WP_057021731.1">
    <property type="nucleotide sequence ID" value="NZ_CBCSGQ010000006.1"/>
</dbReference>
<name>A0AAX3IDM4_9PSED</name>
<accession>A0AAX3IDM4</accession>
<feature type="transmembrane region" description="Helical" evidence="1">
    <location>
        <begin position="9"/>
        <end position="26"/>
    </location>
</feature>
<keyword evidence="1" id="KW-0812">Transmembrane</keyword>
<keyword evidence="1" id="KW-1133">Transmembrane helix</keyword>
<dbReference type="Proteomes" id="UP000306562">
    <property type="component" value="Chromosome"/>
</dbReference>
<evidence type="ECO:0008006" key="4">
    <source>
        <dbReference type="Google" id="ProtNLM"/>
    </source>
</evidence>
<dbReference type="AlphaFoldDB" id="A0AAX3IDM4"/>
<feature type="transmembrane region" description="Helical" evidence="1">
    <location>
        <begin position="32"/>
        <end position="51"/>
    </location>
</feature>
<reference evidence="2 3" key="1">
    <citation type="submission" date="2019-05" db="EMBL/GenBank/DDBJ databases">
        <authorList>
            <consortium name="Pathogen Informatics"/>
        </authorList>
    </citation>
    <scope>NUCLEOTIDE SEQUENCE [LARGE SCALE GENOMIC DNA]</scope>
    <source>
        <strain evidence="2 3">NCTC10696</strain>
    </source>
</reference>
<dbReference type="EMBL" id="LR590482">
    <property type="protein sequence ID" value="VTR04693.1"/>
    <property type="molecule type" value="Genomic_DNA"/>
</dbReference>